<dbReference type="GO" id="GO:0006979">
    <property type="term" value="P:response to oxidative stress"/>
    <property type="evidence" value="ECO:0007669"/>
    <property type="project" value="InterPro"/>
</dbReference>
<reference evidence="8" key="1">
    <citation type="submission" date="2014-05" db="EMBL/GenBank/DDBJ databases">
        <title>The transcriptome of the halophilic microalga Tetraselmis sp. GSL018 isolated from the Great Salt Lake, Utah.</title>
        <authorList>
            <person name="Jinkerson R.E."/>
            <person name="D'Adamo S."/>
            <person name="Posewitz M.C."/>
        </authorList>
    </citation>
    <scope>NUCLEOTIDE SEQUENCE</scope>
    <source>
        <strain evidence="8">GSL018</strain>
    </source>
</reference>
<protein>
    <submittedName>
        <fullName evidence="8">Ascorbate peroxidase</fullName>
    </submittedName>
</protein>
<gene>
    <name evidence="8" type="ORF">TSPGSL018_24741</name>
</gene>
<dbReference type="GO" id="GO:0004601">
    <property type="term" value="F:peroxidase activity"/>
    <property type="evidence" value="ECO:0007669"/>
    <property type="project" value="UniProtKB-KW"/>
</dbReference>
<evidence type="ECO:0000256" key="5">
    <source>
        <dbReference type="ARBA" id="ARBA00023004"/>
    </source>
</evidence>
<dbReference type="PROSITE" id="PS00436">
    <property type="entry name" value="PEROXIDASE_2"/>
    <property type="match status" value="1"/>
</dbReference>
<evidence type="ECO:0000256" key="4">
    <source>
        <dbReference type="ARBA" id="ARBA00023002"/>
    </source>
</evidence>
<sequence length="98" mass="10399">PTVSLDTATVASIRSRVKQAIDGFPKLGPKLVRLSFHDCVGGCDGCIDLSNGDNSGLEVPIAALDPIHKEFEDKLSRADVWAIAGLTAAEVAQKDTFF</sequence>
<dbReference type="InterPro" id="IPR002016">
    <property type="entry name" value="Haem_peroxidase"/>
</dbReference>
<evidence type="ECO:0000256" key="3">
    <source>
        <dbReference type="ARBA" id="ARBA00022723"/>
    </source>
</evidence>
<dbReference type="InterPro" id="IPR010255">
    <property type="entry name" value="Haem_peroxidase_sf"/>
</dbReference>
<dbReference type="EMBL" id="GBEZ01025118">
    <property type="protein sequence ID" value="JAC61934.1"/>
    <property type="molecule type" value="Transcribed_RNA"/>
</dbReference>
<dbReference type="GO" id="GO:0020037">
    <property type="term" value="F:heme binding"/>
    <property type="evidence" value="ECO:0007669"/>
    <property type="project" value="InterPro"/>
</dbReference>
<evidence type="ECO:0000259" key="7">
    <source>
        <dbReference type="Pfam" id="PF00141"/>
    </source>
</evidence>
<feature type="domain" description="Plant heme peroxidase family profile" evidence="7">
    <location>
        <begin position="13"/>
        <end position="93"/>
    </location>
</feature>
<evidence type="ECO:0000256" key="6">
    <source>
        <dbReference type="RuleBase" id="RU004241"/>
    </source>
</evidence>
<dbReference type="GO" id="GO:0046872">
    <property type="term" value="F:metal ion binding"/>
    <property type="evidence" value="ECO:0007669"/>
    <property type="project" value="UniProtKB-KW"/>
</dbReference>
<organism evidence="8">
    <name type="scientific">Tetraselmis sp. GSL018</name>
    <dbReference type="NCBI Taxonomy" id="582737"/>
    <lineage>
        <taxon>Eukaryota</taxon>
        <taxon>Viridiplantae</taxon>
        <taxon>Chlorophyta</taxon>
        <taxon>core chlorophytes</taxon>
        <taxon>Chlorodendrophyceae</taxon>
        <taxon>Chlorodendrales</taxon>
        <taxon>Chlorodendraceae</taxon>
        <taxon>Tetraselmis</taxon>
    </lineage>
</organism>
<keyword evidence="2" id="KW-0349">Heme</keyword>
<dbReference type="Pfam" id="PF00141">
    <property type="entry name" value="peroxidase"/>
    <property type="match status" value="1"/>
</dbReference>
<feature type="non-terminal residue" evidence="8">
    <location>
        <position position="98"/>
    </location>
</feature>
<comment type="similarity">
    <text evidence="6">Belongs to the peroxidase family.</text>
</comment>
<dbReference type="AlphaFoldDB" id="A0A061QTZ3"/>
<keyword evidence="3" id="KW-0479">Metal-binding</keyword>
<name>A0A061QTZ3_9CHLO</name>
<evidence type="ECO:0000313" key="8">
    <source>
        <dbReference type="EMBL" id="JAC61934.1"/>
    </source>
</evidence>
<keyword evidence="5" id="KW-0408">Iron</keyword>
<evidence type="ECO:0000256" key="1">
    <source>
        <dbReference type="ARBA" id="ARBA00022559"/>
    </source>
</evidence>
<proteinExistence type="inferred from homology"/>
<dbReference type="SUPFAM" id="SSF48113">
    <property type="entry name" value="Heme-dependent peroxidases"/>
    <property type="match status" value="1"/>
</dbReference>
<evidence type="ECO:0000256" key="2">
    <source>
        <dbReference type="ARBA" id="ARBA00022617"/>
    </source>
</evidence>
<accession>A0A061QTZ3</accession>
<dbReference type="Gene3D" id="1.10.520.10">
    <property type="match status" value="1"/>
</dbReference>
<feature type="non-terminal residue" evidence="8">
    <location>
        <position position="1"/>
    </location>
</feature>
<keyword evidence="1 8" id="KW-0575">Peroxidase</keyword>
<keyword evidence="4" id="KW-0560">Oxidoreductase</keyword>
<dbReference type="InterPro" id="IPR019794">
    <property type="entry name" value="Peroxidases_AS"/>
</dbReference>